<dbReference type="AlphaFoldDB" id="A0A5C6DY11"/>
<feature type="region of interest" description="Disordered" evidence="1">
    <location>
        <begin position="1"/>
        <end position="31"/>
    </location>
</feature>
<proteinExistence type="predicted"/>
<protein>
    <submittedName>
        <fullName evidence="2">Uncharacterized protein</fullName>
    </submittedName>
</protein>
<reference evidence="2 3" key="1">
    <citation type="submission" date="2019-02" db="EMBL/GenBank/DDBJ databases">
        <title>Deep-cultivation of Planctomycetes and their phenomic and genomic characterization uncovers novel biology.</title>
        <authorList>
            <person name="Wiegand S."/>
            <person name="Jogler M."/>
            <person name="Boedeker C."/>
            <person name="Pinto D."/>
            <person name="Vollmers J."/>
            <person name="Rivas-Marin E."/>
            <person name="Kohn T."/>
            <person name="Peeters S.H."/>
            <person name="Heuer A."/>
            <person name="Rast P."/>
            <person name="Oberbeckmann S."/>
            <person name="Bunk B."/>
            <person name="Jeske O."/>
            <person name="Meyerdierks A."/>
            <person name="Storesund J.E."/>
            <person name="Kallscheuer N."/>
            <person name="Luecker S."/>
            <person name="Lage O.M."/>
            <person name="Pohl T."/>
            <person name="Merkel B.J."/>
            <person name="Hornburger P."/>
            <person name="Mueller R.-W."/>
            <person name="Bruemmer F."/>
            <person name="Labrenz M."/>
            <person name="Spormann A.M."/>
            <person name="Op Den Camp H."/>
            <person name="Overmann J."/>
            <person name="Amann R."/>
            <person name="Jetten M.S.M."/>
            <person name="Mascher T."/>
            <person name="Medema M.H."/>
            <person name="Devos D.P."/>
            <person name="Kaster A.-K."/>
            <person name="Ovreas L."/>
            <person name="Rohde M."/>
            <person name="Galperin M.Y."/>
            <person name="Jogler C."/>
        </authorList>
    </citation>
    <scope>NUCLEOTIDE SEQUENCE [LARGE SCALE GENOMIC DNA]</scope>
    <source>
        <strain evidence="2 3">Q31b</strain>
    </source>
</reference>
<name>A0A5C6DY11_9BACT</name>
<keyword evidence="3" id="KW-1185">Reference proteome</keyword>
<sequence>MRLHAKSGLQTGGGIAERTEIAAQTGGEDQISRLGKAEENWTLRFLFLPFSEDPGHETPANPPF</sequence>
<gene>
    <name evidence="2" type="ORF">Q31b_30210</name>
</gene>
<evidence type="ECO:0000313" key="3">
    <source>
        <dbReference type="Proteomes" id="UP000315471"/>
    </source>
</evidence>
<dbReference type="Proteomes" id="UP000315471">
    <property type="component" value="Unassembled WGS sequence"/>
</dbReference>
<evidence type="ECO:0000256" key="1">
    <source>
        <dbReference type="SAM" id="MobiDB-lite"/>
    </source>
</evidence>
<dbReference type="EMBL" id="SJPY01000004">
    <property type="protein sequence ID" value="TWU41570.1"/>
    <property type="molecule type" value="Genomic_DNA"/>
</dbReference>
<organism evidence="2 3">
    <name type="scientific">Novipirellula aureliae</name>
    <dbReference type="NCBI Taxonomy" id="2527966"/>
    <lineage>
        <taxon>Bacteria</taxon>
        <taxon>Pseudomonadati</taxon>
        <taxon>Planctomycetota</taxon>
        <taxon>Planctomycetia</taxon>
        <taxon>Pirellulales</taxon>
        <taxon>Pirellulaceae</taxon>
        <taxon>Novipirellula</taxon>
    </lineage>
</organism>
<evidence type="ECO:0000313" key="2">
    <source>
        <dbReference type="EMBL" id="TWU41570.1"/>
    </source>
</evidence>
<comment type="caution">
    <text evidence="2">The sequence shown here is derived from an EMBL/GenBank/DDBJ whole genome shotgun (WGS) entry which is preliminary data.</text>
</comment>
<accession>A0A5C6DY11</accession>